<evidence type="ECO:0000313" key="1">
    <source>
        <dbReference type="EMBL" id="CAB5225607.1"/>
    </source>
</evidence>
<proteinExistence type="predicted"/>
<sequence length="89" mass="9800">MGAVETKQNNIMTLFTAITLGTITTITAITGVENGEHFSALREINKKETTIGSGVVWSICRDIGDVVVDYSQPCHHVRVERVNIWEVLA</sequence>
<organism evidence="1">
    <name type="scientific">uncultured Caudovirales phage</name>
    <dbReference type="NCBI Taxonomy" id="2100421"/>
    <lineage>
        <taxon>Viruses</taxon>
        <taxon>Duplodnaviria</taxon>
        <taxon>Heunggongvirae</taxon>
        <taxon>Uroviricota</taxon>
        <taxon>Caudoviricetes</taxon>
        <taxon>Peduoviridae</taxon>
        <taxon>Maltschvirus</taxon>
        <taxon>Maltschvirus maltsch</taxon>
    </lineage>
</organism>
<dbReference type="EMBL" id="LR798348">
    <property type="protein sequence ID" value="CAB5225607.1"/>
    <property type="molecule type" value="Genomic_DNA"/>
</dbReference>
<protein>
    <submittedName>
        <fullName evidence="1">Uncharacterized protein</fullName>
    </submittedName>
</protein>
<reference evidence="1" key="1">
    <citation type="submission" date="2020-05" db="EMBL/GenBank/DDBJ databases">
        <authorList>
            <person name="Chiriac C."/>
            <person name="Salcher M."/>
            <person name="Ghai R."/>
            <person name="Kavagutti S V."/>
        </authorList>
    </citation>
    <scope>NUCLEOTIDE SEQUENCE</scope>
</reference>
<name>A0A6J7X3P7_9CAUD</name>
<accession>A0A6J7X3P7</accession>
<gene>
    <name evidence="1" type="ORF">UFOVP745_41</name>
</gene>